<evidence type="ECO:0000313" key="2">
    <source>
        <dbReference type="Proteomes" id="UP000187406"/>
    </source>
</evidence>
<sequence length="138" mass="16253">RNSPTPENTHQDSNMDYIILNPTLRPMISYYDVNIRDQVRKAYWLKSQCQPRNHTFPLESLDKILTTNEHHYHVEVLYVVIDLQINDLNHRFNEVNTDLLFCMTCLDPSDAFSDFNKKKLCLAKLYSSDFSPIEIMAL</sequence>
<keyword evidence="2" id="KW-1185">Reference proteome</keyword>
<name>A0A1Q3C3X4_CEPFO</name>
<proteinExistence type="predicted"/>
<protein>
    <submittedName>
        <fullName evidence="1">Uncharacterized protein</fullName>
    </submittedName>
</protein>
<dbReference type="AlphaFoldDB" id="A0A1Q3C3X4"/>
<evidence type="ECO:0000313" key="1">
    <source>
        <dbReference type="EMBL" id="GAV74768.1"/>
    </source>
</evidence>
<gene>
    <name evidence="1" type="ORF">CFOL_v3_18248</name>
</gene>
<organism evidence="1 2">
    <name type="scientific">Cephalotus follicularis</name>
    <name type="common">Albany pitcher plant</name>
    <dbReference type="NCBI Taxonomy" id="3775"/>
    <lineage>
        <taxon>Eukaryota</taxon>
        <taxon>Viridiplantae</taxon>
        <taxon>Streptophyta</taxon>
        <taxon>Embryophyta</taxon>
        <taxon>Tracheophyta</taxon>
        <taxon>Spermatophyta</taxon>
        <taxon>Magnoliopsida</taxon>
        <taxon>eudicotyledons</taxon>
        <taxon>Gunneridae</taxon>
        <taxon>Pentapetalae</taxon>
        <taxon>rosids</taxon>
        <taxon>fabids</taxon>
        <taxon>Oxalidales</taxon>
        <taxon>Cephalotaceae</taxon>
        <taxon>Cephalotus</taxon>
    </lineage>
</organism>
<dbReference type="InterPro" id="IPR055298">
    <property type="entry name" value="AtLOH3-like"/>
</dbReference>
<dbReference type="PANTHER" id="PTHR11697">
    <property type="entry name" value="GENERAL TRANSCRIPTION FACTOR 2-RELATED ZINC FINGER PROTEIN"/>
    <property type="match status" value="1"/>
</dbReference>
<dbReference type="EMBL" id="BDDD01001274">
    <property type="protein sequence ID" value="GAV74768.1"/>
    <property type="molecule type" value="Genomic_DNA"/>
</dbReference>
<comment type="caution">
    <text evidence="1">The sequence shown here is derived from an EMBL/GenBank/DDBJ whole genome shotgun (WGS) entry which is preliminary data.</text>
</comment>
<accession>A0A1Q3C3X4</accession>
<dbReference type="PANTHER" id="PTHR11697:SF230">
    <property type="entry name" value="ZINC FINGER, MYM DOMAIN CONTAINING 1"/>
    <property type="match status" value="1"/>
</dbReference>
<reference evidence="2" key="1">
    <citation type="submission" date="2016-04" db="EMBL/GenBank/DDBJ databases">
        <title>Cephalotus genome sequencing.</title>
        <authorList>
            <person name="Fukushima K."/>
            <person name="Hasebe M."/>
            <person name="Fang X."/>
        </authorList>
    </citation>
    <scope>NUCLEOTIDE SEQUENCE [LARGE SCALE GENOMIC DNA]</scope>
    <source>
        <strain evidence="2">cv. St1</strain>
    </source>
</reference>
<dbReference type="Proteomes" id="UP000187406">
    <property type="component" value="Unassembled WGS sequence"/>
</dbReference>
<dbReference type="InParanoid" id="A0A1Q3C3X4"/>
<dbReference type="OrthoDB" id="6778351at2759"/>
<feature type="non-terminal residue" evidence="1">
    <location>
        <position position="1"/>
    </location>
</feature>